<feature type="transmembrane region" description="Helical" evidence="6">
    <location>
        <begin position="203"/>
        <end position="223"/>
    </location>
</feature>
<feature type="transmembrane region" description="Helical" evidence="6">
    <location>
        <begin position="140"/>
        <end position="161"/>
    </location>
</feature>
<dbReference type="PATRIC" id="fig|1423733.4.peg.1140"/>
<dbReference type="PANTHER" id="PTHR42718:SF9">
    <property type="entry name" value="MAJOR FACILITATOR SUPERFAMILY MULTIDRUG TRANSPORTER MFSC"/>
    <property type="match status" value="1"/>
</dbReference>
<dbReference type="GO" id="GO:0022857">
    <property type="term" value="F:transmembrane transporter activity"/>
    <property type="evidence" value="ECO:0007669"/>
    <property type="project" value="InterPro"/>
</dbReference>
<feature type="transmembrane region" description="Helical" evidence="6">
    <location>
        <begin position="360"/>
        <end position="380"/>
    </location>
</feature>
<feature type="transmembrane region" description="Helical" evidence="6">
    <location>
        <begin position="173"/>
        <end position="191"/>
    </location>
</feature>
<accession>A0A0R2BH08</accession>
<feature type="transmembrane region" description="Helical" evidence="6">
    <location>
        <begin position="235"/>
        <end position="255"/>
    </location>
</feature>
<keyword evidence="3 6" id="KW-0812">Transmembrane</keyword>
<keyword evidence="4 6" id="KW-1133">Transmembrane helix</keyword>
<dbReference type="Gene3D" id="1.20.1250.20">
    <property type="entry name" value="MFS general substrate transporter like domains"/>
    <property type="match status" value="1"/>
</dbReference>
<dbReference type="PANTHER" id="PTHR42718">
    <property type="entry name" value="MAJOR FACILITATOR SUPERFAMILY MULTIDRUG TRANSPORTER MFSC"/>
    <property type="match status" value="1"/>
</dbReference>
<dbReference type="AlphaFoldDB" id="A0A0R2BH08"/>
<dbReference type="PRINTS" id="PR01036">
    <property type="entry name" value="TCRTETB"/>
</dbReference>
<evidence type="ECO:0000313" key="9">
    <source>
        <dbReference type="Proteomes" id="UP000051845"/>
    </source>
</evidence>
<dbReference type="EMBL" id="AYYR01000020">
    <property type="protein sequence ID" value="KRM76836.1"/>
    <property type="molecule type" value="Genomic_DNA"/>
</dbReference>
<proteinExistence type="predicted"/>
<evidence type="ECO:0000259" key="7">
    <source>
        <dbReference type="PROSITE" id="PS50850"/>
    </source>
</evidence>
<dbReference type="GO" id="GO:0005886">
    <property type="term" value="C:plasma membrane"/>
    <property type="evidence" value="ECO:0007669"/>
    <property type="project" value="UniProtKB-SubCell"/>
</dbReference>
<feature type="transmembrane region" description="Helical" evidence="6">
    <location>
        <begin position="12"/>
        <end position="33"/>
    </location>
</feature>
<evidence type="ECO:0000256" key="1">
    <source>
        <dbReference type="ARBA" id="ARBA00004651"/>
    </source>
</evidence>
<evidence type="ECO:0000256" key="3">
    <source>
        <dbReference type="ARBA" id="ARBA00022692"/>
    </source>
</evidence>
<sequence length="472" mass="51634">MHERRILLETKVTHRTQLSILAVGLLSFIGILIETSMNVTFPTLIQELHVSLATIQWVTTGYLLLVTIVMGTTAYLLKRFDSRTLFRFAIGCCLVGTVLCSLAPNFTILIIGRLCQAISTGLSTPLMFNIILTTVPKFQLGVYTGLAAMVVSFAPALGPTYGGILNHALSWRWIFWIALPIIVIVAFLGNSTIHTKASHQQGAFDFFGLGLVAMIFASLVWTFNEAGTHGFMSVAFWGWFIVFVILMGFQAWHMGHGRRELLDWSILKTPIIRLRLITYFLLQFTNIGISFVIPIYAENVLGANSMAAGLILFPGALLGAITAPLAGRLYDKRGGILPIMISNVFLLVGTLLFATLTKHLSLGLIAVFFMVVRLGFNFGFGNLMSDASKHVEFRQKADQNSLFNMLQQYAGSLGTGVLSAVISAHELTISSTAHATAQGSHVDFIILVGLAVIAFAAALVANRYILKERAEK</sequence>
<evidence type="ECO:0000256" key="4">
    <source>
        <dbReference type="ARBA" id="ARBA00022989"/>
    </source>
</evidence>
<gene>
    <name evidence="8" type="ORF">FC82_GL001078</name>
</gene>
<feature type="transmembrane region" description="Helical" evidence="6">
    <location>
        <begin position="110"/>
        <end position="128"/>
    </location>
</feature>
<feature type="transmembrane region" description="Helical" evidence="6">
    <location>
        <begin position="335"/>
        <end position="354"/>
    </location>
</feature>
<dbReference type="RefSeq" id="WP_056996347.1">
    <property type="nucleotide sequence ID" value="NZ_AYYR01000020.1"/>
</dbReference>
<feature type="transmembrane region" description="Helical" evidence="6">
    <location>
        <begin position="84"/>
        <end position="104"/>
    </location>
</feature>
<dbReference type="Pfam" id="PF07690">
    <property type="entry name" value="MFS_1"/>
    <property type="match status" value="1"/>
</dbReference>
<evidence type="ECO:0000256" key="6">
    <source>
        <dbReference type="SAM" id="Phobius"/>
    </source>
</evidence>
<comment type="subcellular location">
    <subcellularLocation>
        <location evidence="1">Cell membrane</location>
        <topology evidence="1">Multi-pass membrane protein</topology>
    </subcellularLocation>
</comment>
<protein>
    <submittedName>
        <fullName evidence="8">Permease of the major facilitator superfamily protein</fullName>
    </submittedName>
</protein>
<comment type="caution">
    <text evidence="8">The sequence shown here is derived from an EMBL/GenBank/DDBJ whole genome shotgun (WGS) entry which is preliminary data.</text>
</comment>
<evidence type="ECO:0000256" key="2">
    <source>
        <dbReference type="ARBA" id="ARBA00022448"/>
    </source>
</evidence>
<dbReference type="Gene3D" id="1.20.1720.10">
    <property type="entry name" value="Multidrug resistance protein D"/>
    <property type="match status" value="1"/>
</dbReference>
<feature type="transmembrane region" description="Helical" evidence="6">
    <location>
        <begin position="53"/>
        <end position="77"/>
    </location>
</feature>
<evidence type="ECO:0000256" key="5">
    <source>
        <dbReference type="ARBA" id="ARBA00023136"/>
    </source>
</evidence>
<dbReference type="InterPro" id="IPR020846">
    <property type="entry name" value="MFS_dom"/>
</dbReference>
<evidence type="ECO:0000313" key="8">
    <source>
        <dbReference type="EMBL" id="KRM76836.1"/>
    </source>
</evidence>
<dbReference type="InterPro" id="IPR036259">
    <property type="entry name" value="MFS_trans_sf"/>
</dbReference>
<feature type="transmembrane region" description="Helical" evidence="6">
    <location>
        <begin position="303"/>
        <end position="323"/>
    </location>
</feature>
<dbReference type="Proteomes" id="UP000051845">
    <property type="component" value="Unassembled WGS sequence"/>
</dbReference>
<feature type="transmembrane region" description="Helical" evidence="6">
    <location>
        <begin position="401"/>
        <end position="424"/>
    </location>
</feature>
<feature type="transmembrane region" description="Helical" evidence="6">
    <location>
        <begin position="444"/>
        <end position="466"/>
    </location>
</feature>
<dbReference type="InterPro" id="IPR011701">
    <property type="entry name" value="MFS"/>
</dbReference>
<name>A0A0R2BH08_SECCO</name>
<keyword evidence="5 6" id="KW-0472">Membrane</keyword>
<organism evidence="8 9">
    <name type="scientific">Secundilactobacillus collinoides DSM 20515 = JCM 1123</name>
    <dbReference type="NCBI Taxonomy" id="1423733"/>
    <lineage>
        <taxon>Bacteria</taxon>
        <taxon>Bacillati</taxon>
        <taxon>Bacillota</taxon>
        <taxon>Bacilli</taxon>
        <taxon>Lactobacillales</taxon>
        <taxon>Lactobacillaceae</taxon>
        <taxon>Secundilactobacillus</taxon>
    </lineage>
</organism>
<dbReference type="SUPFAM" id="SSF103473">
    <property type="entry name" value="MFS general substrate transporter"/>
    <property type="match status" value="1"/>
</dbReference>
<feature type="transmembrane region" description="Helical" evidence="6">
    <location>
        <begin position="276"/>
        <end position="297"/>
    </location>
</feature>
<feature type="domain" description="Major facilitator superfamily (MFS) profile" evidence="7">
    <location>
        <begin position="19"/>
        <end position="466"/>
    </location>
</feature>
<keyword evidence="2" id="KW-0813">Transport</keyword>
<dbReference type="PROSITE" id="PS50850">
    <property type="entry name" value="MFS"/>
    <property type="match status" value="1"/>
</dbReference>
<reference evidence="8 9" key="1">
    <citation type="journal article" date="2015" name="Genome Announc.">
        <title>Expanding the biotechnology potential of lactobacilli through comparative genomics of 213 strains and associated genera.</title>
        <authorList>
            <person name="Sun Z."/>
            <person name="Harris H.M."/>
            <person name="McCann A."/>
            <person name="Guo C."/>
            <person name="Argimon S."/>
            <person name="Zhang W."/>
            <person name="Yang X."/>
            <person name="Jeffery I.B."/>
            <person name="Cooney J.C."/>
            <person name="Kagawa T.F."/>
            <person name="Liu W."/>
            <person name="Song Y."/>
            <person name="Salvetti E."/>
            <person name="Wrobel A."/>
            <person name="Rasinkangas P."/>
            <person name="Parkhill J."/>
            <person name="Rea M.C."/>
            <person name="O'Sullivan O."/>
            <person name="Ritari J."/>
            <person name="Douillard F.P."/>
            <person name="Paul Ross R."/>
            <person name="Yang R."/>
            <person name="Briner A.E."/>
            <person name="Felis G.E."/>
            <person name="de Vos W.M."/>
            <person name="Barrangou R."/>
            <person name="Klaenhammer T.R."/>
            <person name="Caufield P.W."/>
            <person name="Cui Y."/>
            <person name="Zhang H."/>
            <person name="O'Toole P.W."/>
        </authorList>
    </citation>
    <scope>NUCLEOTIDE SEQUENCE [LARGE SCALE GENOMIC DNA]</scope>
    <source>
        <strain evidence="8 9">DSM 20515</strain>
    </source>
</reference>